<keyword evidence="3" id="KW-0378">Hydrolase</keyword>
<feature type="compositionally biased region" description="Low complexity" evidence="1">
    <location>
        <begin position="620"/>
        <end position="631"/>
    </location>
</feature>
<evidence type="ECO:0000313" key="4">
    <source>
        <dbReference type="Proteomes" id="UP000190074"/>
    </source>
</evidence>
<dbReference type="PROSITE" id="PS50164">
    <property type="entry name" value="GIY_YIG"/>
    <property type="match status" value="1"/>
</dbReference>
<proteinExistence type="predicted"/>
<dbReference type="Proteomes" id="UP000190074">
    <property type="component" value="Unassembled WGS sequence"/>
</dbReference>
<gene>
    <name evidence="3" type="ORF">SAMEA2259716_03418</name>
</gene>
<feature type="compositionally biased region" description="Basic residues" evidence="1">
    <location>
        <begin position="660"/>
        <end position="670"/>
    </location>
</feature>
<protein>
    <submittedName>
        <fullName evidence="3">HNH endonuclease</fullName>
    </submittedName>
</protein>
<feature type="compositionally biased region" description="Polar residues" evidence="1">
    <location>
        <begin position="563"/>
        <end position="572"/>
    </location>
</feature>
<feature type="region of interest" description="Disordered" evidence="1">
    <location>
        <begin position="551"/>
        <end position="670"/>
    </location>
</feature>
<keyword evidence="3" id="KW-0255">Endonuclease</keyword>
<dbReference type="EMBL" id="FVGW01000006">
    <property type="protein sequence ID" value="SKM29681.1"/>
    <property type="molecule type" value="Genomic_DNA"/>
</dbReference>
<feature type="compositionally biased region" description="Polar residues" evidence="1">
    <location>
        <begin position="581"/>
        <end position="595"/>
    </location>
</feature>
<accession>A0A1U0WT82</accession>
<dbReference type="RefSeq" id="WP_079626781.1">
    <property type="nucleotide sequence ID" value="NZ_FVGW01000006.1"/>
</dbReference>
<dbReference type="InterPro" id="IPR000305">
    <property type="entry name" value="GIY-YIG_endonuc"/>
</dbReference>
<keyword evidence="3" id="KW-0540">Nuclease</keyword>
<reference evidence="3 4" key="1">
    <citation type="submission" date="2016-11" db="EMBL/GenBank/DDBJ databases">
        <authorList>
            <consortium name="Pathogen Informatics"/>
        </authorList>
    </citation>
    <scope>NUCLEOTIDE SEQUENCE [LARGE SCALE GENOMIC DNA]</scope>
    <source>
        <strain evidence="3 4">911</strain>
    </source>
</reference>
<dbReference type="GO" id="GO:0004519">
    <property type="term" value="F:endonuclease activity"/>
    <property type="evidence" value="ECO:0007669"/>
    <property type="project" value="UniProtKB-KW"/>
</dbReference>
<organism evidence="3 4">
    <name type="scientific">Mycobacteroides abscessus subsp. massiliense</name>
    <dbReference type="NCBI Taxonomy" id="1962118"/>
    <lineage>
        <taxon>Bacteria</taxon>
        <taxon>Bacillati</taxon>
        <taxon>Actinomycetota</taxon>
        <taxon>Actinomycetes</taxon>
        <taxon>Mycobacteriales</taxon>
        <taxon>Mycobacteriaceae</taxon>
        <taxon>Mycobacteroides</taxon>
        <taxon>Mycobacteroides abscessus</taxon>
    </lineage>
</organism>
<evidence type="ECO:0000259" key="2">
    <source>
        <dbReference type="PROSITE" id="PS50164"/>
    </source>
</evidence>
<evidence type="ECO:0000256" key="1">
    <source>
        <dbReference type="SAM" id="MobiDB-lite"/>
    </source>
</evidence>
<feature type="domain" description="GIY-YIG" evidence="2">
    <location>
        <begin position="480"/>
        <end position="561"/>
    </location>
</feature>
<evidence type="ECO:0000313" key="3">
    <source>
        <dbReference type="EMBL" id="SKM29681.1"/>
    </source>
</evidence>
<sequence length="670" mass="69479">MTENKHFRAREGKLISVRDCYRIWPDSRRESLDQDPATVSQKRLPAAVKALAVLAAVAIPLSVVQPTTAIRPVVSASEQFGQAATSAFSASAAGLDTSLTSTERAAGLPVNPAAGLISESTAGPVEMMLPALLGTGQLTSAGQMVYPDAGAGFDLLAENTRQGYRTVARINSPDGVRAVTTYVRIPADTVMLMHSSGHLTLNEATENADTIGVMSPAEARDAAGRIVYSAYVAKQVAPQLYEVSEVIAPTESTTWPVYVDPPLAVGDGLAQWSWSDTGDAIGGAVDAVGNSFKKAGEFIGNAMSAQAEGNALQAQAVSQTVQEHPTESAMLIGGTALMATGVGSAPGASLLTEAALAVNNAAIASQAIAAADPKNASLQNVSAAMSIAAALTPQGIGKQTLAKTTENAVEQGLKTGADNIASEAATITRVTPQTATKPTQLAKDIADTAKPPAAPKAPNAPPAIRAEAPKAECGCLTSDARGGIYRLQDPASKQTVRTGMTNNLARREAEHARSTAQGKLPEHDFVVVHKTDDHATLRGLEQEVKEKYSATADRANGGYNKVNGISPNNPKKSSYERAAQQHHQTMGQARTQQIQHARDVTNKQRSQAVDGAHQNGNAVGNNKTGSGSNGTATHHDGSGGGSHSKSSGSKKNNKGNGKGNRAKRSRTGRH</sequence>
<dbReference type="AlphaFoldDB" id="A0A1U0WT82"/>
<name>A0A1U0WT82_9MYCO</name>